<dbReference type="GO" id="GO:0051604">
    <property type="term" value="P:protein maturation"/>
    <property type="evidence" value="ECO:0007669"/>
    <property type="project" value="TreeGrafter"/>
</dbReference>
<comment type="catalytic activity">
    <reaction evidence="7 8">
        <text>C-terminal L-cysteinyl-[HypE protein] + carbamoyl phosphate + ATP + H2O = C-terminal S-carboxamide-L-cysteinyl-[HypE protein] + AMP + phosphate + diphosphate + H(+)</text>
        <dbReference type="Rhea" id="RHEA:55636"/>
        <dbReference type="Rhea" id="RHEA-COMP:14247"/>
        <dbReference type="Rhea" id="RHEA-COMP:14392"/>
        <dbReference type="ChEBI" id="CHEBI:15377"/>
        <dbReference type="ChEBI" id="CHEBI:15378"/>
        <dbReference type="ChEBI" id="CHEBI:30616"/>
        <dbReference type="ChEBI" id="CHEBI:33019"/>
        <dbReference type="ChEBI" id="CHEBI:43474"/>
        <dbReference type="ChEBI" id="CHEBI:58228"/>
        <dbReference type="ChEBI" id="CHEBI:76913"/>
        <dbReference type="ChEBI" id="CHEBI:139126"/>
        <dbReference type="ChEBI" id="CHEBI:456215"/>
    </reaction>
</comment>
<dbReference type="RefSeq" id="WP_155445020.1">
    <property type="nucleotide sequence ID" value="NZ_JAOQNR010000003.1"/>
</dbReference>
<dbReference type="InterPro" id="IPR051060">
    <property type="entry name" value="Carbamoyltrans_HypF-like"/>
</dbReference>
<evidence type="ECO:0000256" key="6">
    <source>
        <dbReference type="ARBA" id="ARBA00022833"/>
    </source>
</evidence>
<evidence type="ECO:0000256" key="5">
    <source>
        <dbReference type="ARBA" id="ARBA00022771"/>
    </source>
</evidence>
<dbReference type="InterPro" id="IPR017945">
    <property type="entry name" value="DHBP_synth_RibB-like_a/b_dom"/>
</dbReference>
<dbReference type="PANTHER" id="PTHR42959">
    <property type="entry name" value="CARBAMOYLTRANSFERASE"/>
    <property type="match status" value="1"/>
</dbReference>
<dbReference type="NCBIfam" id="TIGR00143">
    <property type="entry name" value="hypF"/>
    <property type="match status" value="1"/>
</dbReference>
<dbReference type="InterPro" id="IPR001792">
    <property type="entry name" value="Acylphosphatase-like_dom"/>
</dbReference>
<keyword evidence="12" id="KW-0808">Transferase</keyword>
<dbReference type="Pfam" id="PF22521">
    <property type="entry name" value="HypF_C_2"/>
    <property type="match status" value="1"/>
</dbReference>
<comment type="similarity">
    <text evidence="2 8">Belongs to the carbamoyltransferase HypF family.</text>
</comment>
<reference evidence="12 13" key="1">
    <citation type="submission" date="2019-11" db="EMBL/GenBank/DDBJ databases">
        <title>Whole-genome sequence of a Rhodoblastus acidophilus DSM 142.</title>
        <authorList>
            <person name="Kyndt J.A."/>
            <person name="Meyer T.E."/>
        </authorList>
    </citation>
    <scope>NUCLEOTIDE SEQUENCE [LARGE SCALE GENOMIC DNA]</scope>
    <source>
        <strain evidence="12 13">DSM 142</strain>
    </source>
</reference>
<evidence type="ECO:0000259" key="10">
    <source>
        <dbReference type="PROSITE" id="PS51160"/>
    </source>
</evidence>
<dbReference type="Gene3D" id="3.30.420.360">
    <property type="match status" value="1"/>
</dbReference>
<dbReference type="GO" id="GO:0016743">
    <property type="term" value="F:carboxyl- or carbamoyltransferase activity"/>
    <property type="evidence" value="ECO:0007669"/>
    <property type="project" value="UniProtKB-UniRule"/>
</dbReference>
<feature type="active site" evidence="9">
    <location>
        <position position="29"/>
    </location>
</feature>
<keyword evidence="3" id="KW-0436">Ligase</keyword>
<dbReference type="InterPro" id="IPR004421">
    <property type="entry name" value="Carbamoyltransferase_HypF"/>
</dbReference>
<dbReference type="PIRSF" id="PIRSF006256">
    <property type="entry name" value="CMPcnvr_hdrg_mat"/>
    <property type="match status" value="1"/>
</dbReference>
<dbReference type="Gene3D" id="3.90.870.50">
    <property type="match status" value="1"/>
</dbReference>
<evidence type="ECO:0000256" key="2">
    <source>
        <dbReference type="ARBA" id="ARBA00008097"/>
    </source>
</evidence>
<sequence>MTQAARQHEEHVTRLRLRLRGAVQGVGMRPFVHGLAARLCLTGFVRNDAEGVLIEVEGFAKNFVATLRAELPPLARLDSLHCEDIAPRGDTNFVIETTRQGRAQTRIPADAAICENCLDDLFNPSSRFHHYPFVNCTHCGPRYTLTKNLPYDRARTSMARFPMCEECARDYADPTNRRFHAEPIACANCGPRLSHPPSELVAALRAGKIVALKGIGGFHLLCDASNADAVAELRRRKDREAKPFALMLANEASAELFGQPTPQELALLRSPAHPIVLIDSLKNLPEAVAPDMSRLGVMLAYAPVHHLLFEAAGAQRNASCEFALVATSANPGGEPLITDNDEALRKLANIADLIVTHDRDIVVRADDSVMQIVDGAPAFLRRARGFVPEPIDLGDDGPSVLACGGHLKATLTLTRGREAFVCQHIGDLSDAETFRFYEESAAHLLRLLDVRPEAVACDLHPDYLSTRFAENFGPPILRFQHHAAHVAAIGAEHGETQIFGAALDGTGLGDDGGVWGGEFLRLDGQGGFAREGSLSPLPLWGGDRAAREPFRMGLAAFAALGRLEEASTFFSQVPQAAQSAKMLGANYPQTTSLGRLFDACAALLGFPQRQDFEGQAAMRLEAAVRQPKALPGGHAWREGKLDFTPLLAHLIDADPDAREGSDLLHGTLIAGLTEALCALTQQDEKIALGGGCMMNRILSEGLAQNLRDNNRAPLLARKLPPNDGGLSLGQAALARAVLRNNSTSSLREP</sequence>
<organism evidence="12 13">
    <name type="scientific">Rhodoblastus acidophilus</name>
    <name type="common">Rhodopseudomonas acidophila</name>
    <dbReference type="NCBI Taxonomy" id="1074"/>
    <lineage>
        <taxon>Bacteria</taxon>
        <taxon>Pseudomonadati</taxon>
        <taxon>Pseudomonadota</taxon>
        <taxon>Alphaproteobacteria</taxon>
        <taxon>Hyphomicrobiales</taxon>
        <taxon>Rhodoblastaceae</taxon>
        <taxon>Rhodoblastus</taxon>
    </lineage>
</organism>
<proteinExistence type="inferred from homology"/>
<evidence type="ECO:0000313" key="13">
    <source>
        <dbReference type="Proteomes" id="UP000439113"/>
    </source>
</evidence>
<dbReference type="Pfam" id="PF17788">
    <property type="entry name" value="HypF_C"/>
    <property type="match status" value="1"/>
</dbReference>
<dbReference type="InterPro" id="IPR011125">
    <property type="entry name" value="Znf_HypF"/>
</dbReference>
<evidence type="ECO:0000256" key="8">
    <source>
        <dbReference type="PIRNR" id="PIRNR006256"/>
    </source>
</evidence>
<feature type="domain" description="Acylphosphatase-like" evidence="10">
    <location>
        <begin position="14"/>
        <end position="97"/>
    </location>
</feature>
<gene>
    <name evidence="12" type="primary">hypF</name>
    <name evidence="12" type="ORF">GJ654_05055</name>
</gene>
<dbReference type="SUPFAM" id="SSF55821">
    <property type="entry name" value="YrdC/RibB"/>
    <property type="match status" value="1"/>
</dbReference>
<dbReference type="Pfam" id="PF01300">
    <property type="entry name" value="Sua5_yciO_yrdC"/>
    <property type="match status" value="1"/>
</dbReference>
<feature type="active site" evidence="9">
    <location>
        <position position="47"/>
    </location>
</feature>
<evidence type="ECO:0000256" key="7">
    <source>
        <dbReference type="ARBA" id="ARBA00048220"/>
    </source>
</evidence>
<dbReference type="InterPro" id="IPR036046">
    <property type="entry name" value="Acylphosphatase-like_dom_sf"/>
</dbReference>
<dbReference type="Pfam" id="PF07503">
    <property type="entry name" value="zf-HYPF"/>
    <property type="match status" value="2"/>
</dbReference>
<dbReference type="Gene3D" id="3.30.420.40">
    <property type="match status" value="1"/>
</dbReference>
<dbReference type="GO" id="GO:0003725">
    <property type="term" value="F:double-stranded RNA binding"/>
    <property type="evidence" value="ECO:0007669"/>
    <property type="project" value="InterPro"/>
</dbReference>
<dbReference type="AlphaFoldDB" id="A0A6N8DIY5"/>
<dbReference type="GO" id="GO:0003998">
    <property type="term" value="F:acylphosphatase activity"/>
    <property type="evidence" value="ECO:0007669"/>
    <property type="project" value="UniProtKB-EC"/>
</dbReference>
<feature type="domain" description="YrdC-like" evidence="11">
    <location>
        <begin position="194"/>
        <end position="385"/>
    </location>
</feature>
<dbReference type="OrthoDB" id="9808093at2"/>
<keyword evidence="5" id="KW-0863">Zinc-finger</keyword>
<dbReference type="EC" id="6.2.-.-" evidence="8"/>
<dbReference type="SUPFAM" id="SSF54975">
    <property type="entry name" value="Acylphosphatase/BLUF domain-like"/>
    <property type="match status" value="1"/>
</dbReference>
<protein>
    <recommendedName>
        <fullName evidence="8">Carbamoyltransferase HypF</fullName>
        <ecNumber evidence="8">6.2.-.-</ecNumber>
    </recommendedName>
</protein>
<keyword evidence="9" id="KW-0378">Hydrolase</keyword>
<dbReference type="InterPro" id="IPR041440">
    <property type="entry name" value="HypF_C"/>
</dbReference>
<keyword evidence="4" id="KW-0479">Metal-binding</keyword>
<evidence type="ECO:0000256" key="9">
    <source>
        <dbReference type="PROSITE-ProRule" id="PRU00520"/>
    </source>
</evidence>
<comment type="caution">
    <text evidence="12">The sequence shown here is derived from an EMBL/GenBank/DDBJ whole genome shotgun (WGS) entry which is preliminary data.</text>
</comment>
<dbReference type="GO" id="GO:0016874">
    <property type="term" value="F:ligase activity"/>
    <property type="evidence" value="ECO:0007669"/>
    <property type="project" value="UniProtKB-UniRule"/>
</dbReference>
<dbReference type="PROSITE" id="PS51160">
    <property type="entry name" value="ACYLPHOSPHATASE_3"/>
    <property type="match status" value="1"/>
</dbReference>
<evidence type="ECO:0000256" key="1">
    <source>
        <dbReference type="ARBA" id="ARBA00004711"/>
    </source>
</evidence>
<evidence type="ECO:0000256" key="3">
    <source>
        <dbReference type="ARBA" id="ARBA00022598"/>
    </source>
</evidence>
<dbReference type="GO" id="GO:0008270">
    <property type="term" value="F:zinc ion binding"/>
    <property type="evidence" value="ECO:0007669"/>
    <property type="project" value="UniProtKB-KW"/>
</dbReference>
<comment type="catalytic activity">
    <reaction evidence="9">
        <text>an acyl phosphate + H2O = a carboxylate + phosphate + H(+)</text>
        <dbReference type="Rhea" id="RHEA:14965"/>
        <dbReference type="ChEBI" id="CHEBI:15377"/>
        <dbReference type="ChEBI" id="CHEBI:15378"/>
        <dbReference type="ChEBI" id="CHEBI:29067"/>
        <dbReference type="ChEBI" id="CHEBI:43474"/>
        <dbReference type="ChEBI" id="CHEBI:59918"/>
        <dbReference type="EC" id="3.6.1.7"/>
    </reaction>
</comment>
<evidence type="ECO:0000256" key="4">
    <source>
        <dbReference type="ARBA" id="ARBA00022723"/>
    </source>
</evidence>
<dbReference type="Gene3D" id="3.30.110.120">
    <property type="match status" value="1"/>
</dbReference>
<evidence type="ECO:0000259" key="11">
    <source>
        <dbReference type="PROSITE" id="PS51163"/>
    </source>
</evidence>
<name>A0A6N8DIY5_RHOAC</name>
<dbReference type="InterPro" id="IPR017968">
    <property type="entry name" value="Acylphosphatase_CS"/>
</dbReference>
<dbReference type="PROSITE" id="PS51163">
    <property type="entry name" value="YRDC"/>
    <property type="match status" value="1"/>
</dbReference>
<dbReference type="InterPro" id="IPR055128">
    <property type="entry name" value="HypF_C_2"/>
</dbReference>
<dbReference type="Pfam" id="PF00708">
    <property type="entry name" value="Acylphosphatase"/>
    <property type="match status" value="1"/>
</dbReference>
<dbReference type="InterPro" id="IPR006070">
    <property type="entry name" value="Sua5-like_dom"/>
</dbReference>
<keyword evidence="6" id="KW-0862">Zinc</keyword>
<dbReference type="EMBL" id="WNKS01000003">
    <property type="protein sequence ID" value="MTV30359.1"/>
    <property type="molecule type" value="Genomic_DNA"/>
</dbReference>
<comment type="function">
    <text evidence="8">Involved in the maturation of [NiFe] hydrogenases. Along with HypE, it catalyzes the synthesis of the CN ligands of the active site iron of [NiFe]-hydrogenases. HypF functions as a carbamoyl transferase using carbamoylphosphate as a substrate and transferring the carboxamido moiety in an ATP-dependent reaction to the thiolate of the C-terminal cysteine of HypE yielding a protein-S-carboxamide.</text>
</comment>
<evidence type="ECO:0000313" key="12">
    <source>
        <dbReference type="EMBL" id="MTV30359.1"/>
    </source>
</evidence>
<comment type="pathway">
    <text evidence="1 8">Protein modification; [NiFe] hydrogenase maturation.</text>
</comment>
<dbReference type="PANTHER" id="PTHR42959:SF1">
    <property type="entry name" value="CARBAMOYLTRANSFERASE HYPF"/>
    <property type="match status" value="1"/>
</dbReference>
<accession>A0A6N8DIY5</accession>
<dbReference type="Proteomes" id="UP000439113">
    <property type="component" value="Unassembled WGS sequence"/>
</dbReference>
<dbReference type="UniPathway" id="UPA00335"/>
<dbReference type="PROSITE" id="PS00150">
    <property type="entry name" value="ACYLPHOSPHATASE_1"/>
    <property type="match status" value="1"/>
</dbReference>